<organism evidence="2 3">
    <name type="scientific">Sphingomicrobium lutaoense</name>
    <dbReference type="NCBI Taxonomy" id="515949"/>
    <lineage>
        <taxon>Bacteria</taxon>
        <taxon>Pseudomonadati</taxon>
        <taxon>Pseudomonadota</taxon>
        <taxon>Alphaproteobacteria</taxon>
        <taxon>Sphingomonadales</taxon>
        <taxon>Sphingomonadaceae</taxon>
        <taxon>Sphingomicrobium</taxon>
    </lineage>
</organism>
<proteinExistence type="predicted"/>
<gene>
    <name evidence="2" type="ORF">FHS50_000923</name>
</gene>
<comment type="caution">
    <text evidence="2">The sequence shown here is derived from an EMBL/GenBank/DDBJ whole genome shotgun (WGS) entry which is preliminary data.</text>
</comment>
<dbReference type="InterPro" id="IPR021265">
    <property type="entry name" value="DUF2842"/>
</dbReference>
<dbReference type="Pfam" id="PF11003">
    <property type="entry name" value="DUF2842"/>
    <property type="match status" value="1"/>
</dbReference>
<feature type="transmembrane region" description="Helical" evidence="1">
    <location>
        <begin position="36"/>
        <end position="54"/>
    </location>
</feature>
<reference evidence="2 3" key="1">
    <citation type="submission" date="2020-08" db="EMBL/GenBank/DDBJ databases">
        <title>Genomic Encyclopedia of Type Strains, Phase IV (KMG-IV): sequencing the most valuable type-strain genomes for metagenomic binning, comparative biology and taxonomic classification.</title>
        <authorList>
            <person name="Goeker M."/>
        </authorList>
    </citation>
    <scope>NUCLEOTIDE SEQUENCE [LARGE SCALE GENOMIC DNA]</scope>
    <source>
        <strain evidence="2 3">DSM 24194</strain>
    </source>
</reference>
<dbReference type="AlphaFoldDB" id="A0A839YZL7"/>
<evidence type="ECO:0000313" key="3">
    <source>
        <dbReference type="Proteomes" id="UP000578569"/>
    </source>
</evidence>
<keyword evidence="3" id="KW-1185">Reference proteome</keyword>
<keyword evidence="1" id="KW-0472">Membrane</keyword>
<feature type="transmembrane region" description="Helical" evidence="1">
    <location>
        <begin position="9"/>
        <end position="30"/>
    </location>
</feature>
<dbReference type="EMBL" id="JACICF010000001">
    <property type="protein sequence ID" value="MBB3763900.1"/>
    <property type="molecule type" value="Genomic_DNA"/>
</dbReference>
<sequence>MARPKNRNLVGIFAILAWILLWVGAIAHFAPTIGTWPVLVQAVFYLVMGLVWILPLKRLLFWMEHGRFDPPRS</sequence>
<name>A0A839YZL7_9SPHN</name>
<accession>A0A839YZL7</accession>
<evidence type="ECO:0000313" key="2">
    <source>
        <dbReference type="EMBL" id="MBB3763900.1"/>
    </source>
</evidence>
<keyword evidence="1" id="KW-1133">Transmembrane helix</keyword>
<keyword evidence="1" id="KW-0812">Transmembrane</keyword>
<protein>
    <submittedName>
        <fullName evidence="2">Putative membrane channel-forming protein YqfA (Hemolysin III family)</fullName>
    </submittedName>
</protein>
<dbReference type="RefSeq" id="WP_183933206.1">
    <property type="nucleotide sequence ID" value="NZ_JACICF010000001.1"/>
</dbReference>
<evidence type="ECO:0000256" key="1">
    <source>
        <dbReference type="SAM" id="Phobius"/>
    </source>
</evidence>
<dbReference type="Proteomes" id="UP000578569">
    <property type="component" value="Unassembled WGS sequence"/>
</dbReference>